<dbReference type="InterPro" id="IPR011979">
    <property type="entry name" value="Antitox_Xre"/>
</dbReference>
<dbReference type="EMBL" id="MOBP01000012">
    <property type="protein sequence ID" value="RON51847.1"/>
    <property type="molecule type" value="Genomic_DNA"/>
</dbReference>
<name>A0A423KGC5_9PSED</name>
<dbReference type="Proteomes" id="UP000283627">
    <property type="component" value="Unassembled WGS sequence"/>
</dbReference>
<dbReference type="Pfam" id="PF09722">
    <property type="entry name" value="Xre_MbcA_ParS_C"/>
    <property type="match status" value="1"/>
</dbReference>
<dbReference type="OrthoDB" id="8595277at2"/>
<protein>
    <recommendedName>
        <fullName evidence="1">Antitoxin Xre/MbcA/ParS-like toxin-binding domain-containing protein</fullName>
    </recommendedName>
</protein>
<accession>A0A423KGC5</accession>
<reference evidence="2 3" key="1">
    <citation type="submission" date="2016-10" db="EMBL/GenBank/DDBJ databases">
        <title>Comparative genome analysis of multiple Pseudomonas spp. focuses on biocontrol and plant growth promoting traits.</title>
        <authorList>
            <person name="Tao X.-Y."/>
            <person name="Taylor C.G."/>
        </authorList>
    </citation>
    <scope>NUCLEOTIDE SEQUENCE [LARGE SCALE GENOMIC DNA]</scope>
    <source>
        <strain evidence="2 3">39A2</strain>
    </source>
</reference>
<feature type="domain" description="Antitoxin Xre/MbcA/ParS-like toxin-binding" evidence="1">
    <location>
        <begin position="85"/>
        <end position="133"/>
    </location>
</feature>
<dbReference type="RefSeq" id="WP_123408312.1">
    <property type="nucleotide sequence ID" value="NZ_MOBP01000012.1"/>
</dbReference>
<gene>
    <name evidence="2" type="ORF">BK665_18475</name>
</gene>
<evidence type="ECO:0000259" key="1">
    <source>
        <dbReference type="Pfam" id="PF09722"/>
    </source>
</evidence>
<proteinExistence type="predicted"/>
<organism evidence="2 3">
    <name type="scientific">Pseudomonas frederiksbergensis</name>
    <dbReference type="NCBI Taxonomy" id="104087"/>
    <lineage>
        <taxon>Bacteria</taxon>
        <taxon>Pseudomonadati</taxon>
        <taxon>Pseudomonadota</taxon>
        <taxon>Gammaproteobacteria</taxon>
        <taxon>Pseudomonadales</taxon>
        <taxon>Pseudomonadaceae</taxon>
        <taxon>Pseudomonas</taxon>
    </lineage>
</organism>
<dbReference type="InterPro" id="IPR024467">
    <property type="entry name" value="Xre/MbcA/ParS-like_toxin-bd"/>
</dbReference>
<sequence length="136" mass="15310">MKTDIWVTVNLPPPGIQFHDVVRRRMPFPSFRFLVEMLCIDEDLLGKRMGISSELLSNATTVGFFPLWESRRLYGLIVALQACCELFEGDVQAARAFLRSPLRCFNSKPPLEMLITEEGASAVIDLIGKLEHGVLT</sequence>
<evidence type="ECO:0000313" key="2">
    <source>
        <dbReference type="EMBL" id="RON51847.1"/>
    </source>
</evidence>
<dbReference type="NCBIfam" id="TIGR02293">
    <property type="entry name" value="TAS_TIGR02293"/>
    <property type="match status" value="1"/>
</dbReference>
<comment type="caution">
    <text evidence="2">The sequence shown here is derived from an EMBL/GenBank/DDBJ whole genome shotgun (WGS) entry which is preliminary data.</text>
</comment>
<dbReference type="AlphaFoldDB" id="A0A423KGC5"/>
<evidence type="ECO:0000313" key="3">
    <source>
        <dbReference type="Proteomes" id="UP000283627"/>
    </source>
</evidence>